<keyword evidence="2" id="KW-0812">Transmembrane</keyword>
<dbReference type="AlphaFoldDB" id="A0A4Y9SUU3"/>
<feature type="compositionally biased region" description="Basic and acidic residues" evidence="1">
    <location>
        <begin position="312"/>
        <end position="335"/>
    </location>
</feature>
<feature type="transmembrane region" description="Helical" evidence="2">
    <location>
        <begin position="169"/>
        <end position="185"/>
    </location>
</feature>
<dbReference type="RefSeq" id="WP_135191654.1">
    <property type="nucleotide sequence ID" value="NZ_SPUM01000137.1"/>
</dbReference>
<gene>
    <name evidence="3" type="ORF">E4O92_21205</name>
</gene>
<evidence type="ECO:0000256" key="2">
    <source>
        <dbReference type="SAM" id="Phobius"/>
    </source>
</evidence>
<organism evidence="3 4">
    <name type="scientific">Massilia horti</name>
    <dbReference type="NCBI Taxonomy" id="2562153"/>
    <lineage>
        <taxon>Bacteria</taxon>
        <taxon>Pseudomonadati</taxon>
        <taxon>Pseudomonadota</taxon>
        <taxon>Betaproteobacteria</taxon>
        <taxon>Burkholderiales</taxon>
        <taxon>Oxalobacteraceae</taxon>
        <taxon>Telluria group</taxon>
        <taxon>Massilia</taxon>
    </lineage>
</organism>
<comment type="caution">
    <text evidence="3">The sequence shown here is derived from an EMBL/GenBank/DDBJ whole genome shotgun (WGS) entry which is preliminary data.</text>
</comment>
<reference evidence="3 4" key="1">
    <citation type="submission" date="2019-03" db="EMBL/GenBank/DDBJ databases">
        <title>Draft genome of Massilia hortus sp. nov., a novel bacterial species of the Oxalobacteraceae family.</title>
        <authorList>
            <person name="Peta V."/>
            <person name="Raths R."/>
            <person name="Bucking H."/>
        </authorList>
    </citation>
    <scope>NUCLEOTIDE SEQUENCE [LARGE SCALE GENOMIC DNA]</scope>
    <source>
        <strain evidence="3 4">ONC3</strain>
    </source>
</reference>
<dbReference type="OrthoDB" id="9180316at2"/>
<feature type="compositionally biased region" description="Basic and acidic residues" evidence="1">
    <location>
        <begin position="295"/>
        <end position="305"/>
    </location>
</feature>
<accession>A0A4Y9SUU3</accession>
<feature type="region of interest" description="Disordered" evidence="1">
    <location>
        <begin position="295"/>
        <end position="335"/>
    </location>
</feature>
<sequence>MSEVVETPVQQKQGSIHKCPSCGASLGAFVSTCASCGHELLDVEANRTITSLAERFAQIERDVDALGYKGYARDQAIIEKKGRVIRDFAVPNSREDLQQLIYYIQPRIVASVKPDPNVEDWRAKFIEVLNLAKHAYKDEAAALAEFAQIEASLQHKLSEEKKIKAKRKFIFFSVLGVLFILYIMGSPELKECEQAYAKDASAEKSRLENLYAAIEQDVRGKDFIGAKVKAGKLRWELETSCKEDQNAKMKVVWQETAEQVAGLIRSEFEREIALAQGRANRQVAEKEAVAYRQTAEHVAEEEKTAELQGIESAREKAAAAKAATDKREAATEQQW</sequence>
<keyword evidence="2" id="KW-1133">Transmembrane helix</keyword>
<evidence type="ECO:0000313" key="4">
    <source>
        <dbReference type="Proteomes" id="UP000297258"/>
    </source>
</evidence>
<keyword evidence="2" id="KW-0472">Membrane</keyword>
<evidence type="ECO:0000313" key="3">
    <source>
        <dbReference type="EMBL" id="TFW28526.1"/>
    </source>
</evidence>
<proteinExistence type="predicted"/>
<keyword evidence="4" id="KW-1185">Reference proteome</keyword>
<name>A0A4Y9SUU3_9BURK</name>
<dbReference type="EMBL" id="SPUM01000137">
    <property type="protein sequence ID" value="TFW28526.1"/>
    <property type="molecule type" value="Genomic_DNA"/>
</dbReference>
<protein>
    <submittedName>
        <fullName evidence="3">Uncharacterized protein</fullName>
    </submittedName>
</protein>
<dbReference type="Proteomes" id="UP000297258">
    <property type="component" value="Unassembled WGS sequence"/>
</dbReference>
<evidence type="ECO:0000256" key="1">
    <source>
        <dbReference type="SAM" id="MobiDB-lite"/>
    </source>
</evidence>